<keyword evidence="2" id="KW-0472">Membrane</keyword>
<feature type="chain" id="PRO_5013385301" description="LppM domain-containing protein" evidence="3">
    <location>
        <begin position="33"/>
        <end position="288"/>
    </location>
</feature>
<keyword evidence="2" id="KW-0812">Transmembrane</keyword>
<evidence type="ECO:0000259" key="4">
    <source>
        <dbReference type="Pfam" id="PF21946"/>
    </source>
</evidence>
<dbReference type="AlphaFoldDB" id="A0A1Q8VCV0"/>
<feature type="region of interest" description="Disordered" evidence="1">
    <location>
        <begin position="236"/>
        <end position="288"/>
    </location>
</feature>
<dbReference type="RefSeq" id="WP_075411910.1">
    <property type="nucleotide sequence ID" value="NZ_MSKK01000036.1"/>
</dbReference>
<protein>
    <recommendedName>
        <fullName evidence="4">LppM domain-containing protein</fullName>
    </recommendedName>
</protein>
<feature type="transmembrane region" description="Helical" evidence="2">
    <location>
        <begin position="190"/>
        <end position="211"/>
    </location>
</feature>
<evidence type="ECO:0000256" key="3">
    <source>
        <dbReference type="SAM" id="SignalP"/>
    </source>
</evidence>
<accession>A0A1Q8VCV0</accession>
<evidence type="ECO:0000256" key="2">
    <source>
        <dbReference type="SAM" id="Phobius"/>
    </source>
</evidence>
<feature type="signal peptide" evidence="3">
    <location>
        <begin position="1"/>
        <end position="32"/>
    </location>
</feature>
<keyword evidence="3" id="KW-0732">Signal</keyword>
<evidence type="ECO:0000256" key="1">
    <source>
        <dbReference type="SAM" id="MobiDB-lite"/>
    </source>
</evidence>
<dbReference type="Proteomes" id="UP000186471">
    <property type="component" value="Unassembled WGS sequence"/>
</dbReference>
<feature type="compositionally biased region" description="Pro residues" evidence="1">
    <location>
        <begin position="271"/>
        <end position="280"/>
    </location>
</feature>
<keyword evidence="2" id="KW-1133">Transmembrane helix</keyword>
<dbReference type="EMBL" id="MSKK01000036">
    <property type="protein sequence ID" value="OLO45929.1"/>
    <property type="molecule type" value="Genomic_DNA"/>
</dbReference>
<name>A0A1Q8VCV0_9ACTO</name>
<reference evidence="5 6" key="1">
    <citation type="submission" date="2016-12" db="EMBL/GenBank/DDBJ databases">
        <title>Genomic comparison of strains in the 'Actinomyces naeslundii' group.</title>
        <authorList>
            <person name="Mughal S.R."/>
            <person name="Do T."/>
            <person name="Gilbert S.C."/>
            <person name="Witherden E.A."/>
            <person name="Didelot X."/>
            <person name="Beighton D."/>
        </authorList>
    </citation>
    <scope>NUCLEOTIDE SEQUENCE [LARGE SCALE GENOMIC DNA]</scope>
    <source>
        <strain evidence="5 6">R21091</strain>
    </source>
</reference>
<evidence type="ECO:0000313" key="6">
    <source>
        <dbReference type="Proteomes" id="UP000186471"/>
    </source>
</evidence>
<dbReference type="InterPro" id="IPR053807">
    <property type="entry name" value="LppM"/>
</dbReference>
<comment type="caution">
    <text evidence="5">The sequence shown here is derived from an EMBL/GenBank/DDBJ whole genome shotgun (WGS) entry which is preliminary data.</text>
</comment>
<gene>
    <name evidence="5" type="ORF">BKH31_08560</name>
</gene>
<evidence type="ECO:0000313" key="5">
    <source>
        <dbReference type="EMBL" id="OLO45929.1"/>
    </source>
</evidence>
<feature type="domain" description="LppM" evidence="4">
    <location>
        <begin position="46"/>
        <end position="176"/>
    </location>
</feature>
<organism evidence="5 6">
    <name type="scientific">Actinomyces oris</name>
    <dbReference type="NCBI Taxonomy" id="544580"/>
    <lineage>
        <taxon>Bacteria</taxon>
        <taxon>Bacillati</taxon>
        <taxon>Actinomycetota</taxon>
        <taxon>Actinomycetes</taxon>
        <taxon>Actinomycetales</taxon>
        <taxon>Actinomycetaceae</taxon>
        <taxon>Actinomyces</taxon>
    </lineage>
</organism>
<dbReference type="Pfam" id="PF21946">
    <property type="entry name" value="LppM"/>
    <property type="match status" value="1"/>
</dbReference>
<proteinExistence type="predicted"/>
<sequence length="288" mass="30889">MAVTASRHRFPETIAFLTFLFFLALLTPQGHAAVPTESGDDRMSLSAKVVINDNDTYDMTITVKITSKTSYAKKNVKNRCDPSNLMDSFEDMKASYAEQNGFPTCILSAKSRSISKVEGFIEHEGDEYILDSKKGGLPTPSEYDGEYKLSVTFPGKVTDADGGKVSGNTVTFTEPGKYRVKGKDTHAFPWVWVIMGVVLVGAIGGGVFWFLNNRKKQSQQQAYMVSTAGYGLQQPYAPGQLQAPGAVPPPPSDFVAQGGNQPGPSGVMPPGAVPPPPGYPSVPSSPRG</sequence>